<sequence>MLSKIMTDNAHFLIQEAIKEREPASLIAIDATMGNGMDLCFLAQCPNIGRVIGFDIQSQAVAASYEKVKAFGSKVELILNTHAELLHYVQEVDVVMFNLGYLPHGSKNCTTQKESSLKAIQAALKCLNPQGIMTIITYPGHEEGKREHEAIQEYLSTKLPAQFLVLQMISCNVKGQCPVLFMIRHQS</sequence>
<reference evidence="1" key="1">
    <citation type="submission" date="2017-10" db="EMBL/GenBank/DDBJ databases">
        <title>Genome sequence of cellulolytic Lachnospiraceae bacterium XHS1971 isolated from hotspring sediment.</title>
        <authorList>
            <person name="Vasudevan G."/>
            <person name="Joshi A.J."/>
            <person name="Hivarkar S."/>
            <person name="Lanjekar V.B."/>
            <person name="Dhakephalkar P.K."/>
            <person name="Dagar S."/>
        </authorList>
    </citation>
    <scope>NUCLEOTIDE SEQUENCE</scope>
    <source>
        <strain evidence="1">XHS1971</strain>
    </source>
</reference>
<evidence type="ECO:0000313" key="2">
    <source>
        <dbReference type="Proteomes" id="UP000224460"/>
    </source>
</evidence>
<organism evidence="1 2">
    <name type="scientific">Sporanaerobium hydrogeniformans</name>
    <dbReference type="NCBI Taxonomy" id="3072179"/>
    <lineage>
        <taxon>Bacteria</taxon>
        <taxon>Bacillati</taxon>
        <taxon>Bacillota</taxon>
        <taxon>Clostridia</taxon>
        <taxon>Lachnospirales</taxon>
        <taxon>Lachnospiraceae</taxon>
        <taxon>Sporanaerobium</taxon>
    </lineage>
</organism>
<proteinExistence type="predicted"/>
<keyword evidence="2" id="KW-1185">Reference proteome</keyword>
<dbReference type="EMBL" id="PEDL01000005">
    <property type="protein sequence ID" value="PHV71158.1"/>
    <property type="molecule type" value="Genomic_DNA"/>
</dbReference>
<protein>
    <submittedName>
        <fullName evidence="1">16S rRNA (Cytosine(1402)-N(4))-methyltransferase</fullName>
    </submittedName>
</protein>
<name>A0AC61DEE5_9FIRM</name>
<evidence type="ECO:0000313" key="1">
    <source>
        <dbReference type="EMBL" id="PHV71158.1"/>
    </source>
</evidence>
<comment type="caution">
    <text evidence="1">The sequence shown here is derived from an EMBL/GenBank/DDBJ whole genome shotgun (WGS) entry which is preliminary data.</text>
</comment>
<dbReference type="Proteomes" id="UP000224460">
    <property type="component" value="Unassembled WGS sequence"/>
</dbReference>
<accession>A0AC61DEE5</accession>
<gene>
    <name evidence="1" type="primary">mraW</name>
    <name evidence="1" type="ORF">CS063_07455</name>
</gene>